<feature type="compositionally biased region" description="Polar residues" evidence="2">
    <location>
        <begin position="1652"/>
        <end position="1675"/>
    </location>
</feature>
<dbReference type="Pfam" id="PF20148">
    <property type="entry name" value="DUF6531"/>
    <property type="match status" value="1"/>
</dbReference>
<keyword evidence="3" id="KW-0732">Signal</keyword>
<feature type="domain" description="Teneurin-like YD-shell" evidence="5">
    <location>
        <begin position="1999"/>
        <end position="2100"/>
    </location>
</feature>
<gene>
    <name evidence="7" type="ORF">SSP24_33440</name>
</gene>
<organism evidence="7 8">
    <name type="scientific">Streptomyces spinoverrucosus</name>
    <dbReference type="NCBI Taxonomy" id="284043"/>
    <lineage>
        <taxon>Bacteria</taxon>
        <taxon>Bacillati</taxon>
        <taxon>Actinomycetota</taxon>
        <taxon>Actinomycetes</taxon>
        <taxon>Kitasatosporales</taxon>
        <taxon>Streptomycetaceae</taxon>
        <taxon>Streptomyces</taxon>
    </lineage>
</organism>
<name>A0A4Y3VJC0_9ACTN</name>
<dbReference type="InterPro" id="IPR006530">
    <property type="entry name" value="YD"/>
</dbReference>
<dbReference type="PANTHER" id="PTHR32305">
    <property type="match status" value="1"/>
</dbReference>
<feature type="region of interest" description="Disordered" evidence="2">
    <location>
        <begin position="372"/>
        <end position="408"/>
    </location>
</feature>
<dbReference type="PANTHER" id="PTHR32305:SF15">
    <property type="entry name" value="PROTEIN RHSA-RELATED"/>
    <property type="match status" value="1"/>
</dbReference>
<dbReference type="Pfam" id="PF25023">
    <property type="entry name" value="TEN_YD-shell"/>
    <property type="match status" value="1"/>
</dbReference>
<evidence type="ECO:0000256" key="3">
    <source>
        <dbReference type="SAM" id="SignalP"/>
    </source>
</evidence>
<evidence type="ECO:0000259" key="5">
    <source>
        <dbReference type="Pfam" id="PF25023"/>
    </source>
</evidence>
<dbReference type="InterPro" id="IPR031325">
    <property type="entry name" value="RHS_repeat"/>
</dbReference>
<dbReference type="Pfam" id="PF25275">
    <property type="entry name" value="Golvesin_C"/>
    <property type="match status" value="1"/>
</dbReference>
<reference evidence="7 8" key="1">
    <citation type="submission" date="2019-06" db="EMBL/GenBank/DDBJ databases">
        <title>Whole genome shotgun sequence of Streptomyces spinoverrucosus NBRC 14228.</title>
        <authorList>
            <person name="Hosoyama A."/>
            <person name="Uohara A."/>
            <person name="Ohji S."/>
            <person name="Ichikawa N."/>
        </authorList>
    </citation>
    <scope>NUCLEOTIDE SEQUENCE [LARGE SCALE GENOMIC DNA]</scope>
    <source>
        <strain evidence="7 8">NBRC 14228</strain>
    </source>
</reference>
<dbReference type="Proteomes" id="UP000317881">
    <property type="component" value="Unassembled WGS sequence"/>
</dbReference>
<keyword evidence="8" id="KW-1185">Reference proteome</keyword>
<evidence type="ECO:0000256" key="1">
    <source>
        <dbReference type="ARBA" id="ARBA00022737"/>
    </source>
</evidence>
<dbReference type="InterPro" id="IPR045351">
    <property type="entry name" value="DUF6531"/>
</dbReference>
<proteinExistence type="predicted"/>
<accession>A0A4Y3VJC0</accession>
<evidence type="ECO:0000313" key="8">
    <source>
        <dbReference type="Proteomes" id="UP000317881"/>
    </source>
</evidence>
<evidence type="ECO:0000259" key="4">
    <source>
        <dbReference type="Pfam" id="PF20148"/>
    </source>
</evidence>
<dbReference type="EMBL" id="BJND01000022">
    <property type="protein sequence ID" value="GEC05689.1"/>
    <property type="molecule type" value="Genomic_DNA"/>
</dbReference>
<keyword evidence="1" id="KW-0677">Repeat</keyword>
<dbReference type="NCBIfam" id="TIGR03696">
    <property type="entry name" value="Rhs_assc_core"/>
    <property type="match status" value="1"/>
</dbReference>
<dbReference type="InterPro" id="IPR022385">
    <property type="entry name" value="Rhs_assc_core"/>
</dbReference>
<feature type="signal peptide" evidence="3">
    <location>
        <begin position="1"/>
        <end position="36"/>
    </location>
</feature>
<feature type="domain" description="Golvesin/Xly CBD-like" evidence="6">
    <location>
        <begin position="911"/>
        <end position="990"/>
    </location>
</feature>
<dbReference type="Gene3D" id="2.180.10.10">
    <property type="entry name" value="RHS repeat-associated core"/>
    <property type="match status" value="4"/>
</dbReference>
<protein>
    <submittedName>
        <fullName evidence="7">Type IV secretion protein Rhs</fullName>
    </submittedName>
</protein>
<dbReference type="Pfam" id="PF05593">
    <property type="entry name" value="RHS_repeat"/>
    <property type="match status" value="6"/>
</dbReference>
<evidence type="ECO:0000259" key="6">
    <source>
        <dbReference type="Pfam" id="PF25275"/>
    </source>
</evidence>
<dbReference type="NCBIfam" id="TIGR01643">
    <property type="entry name" value="YD_repeat_2x"/>
    <property type="match status" value="7"/>
</dbReference>
<feature type="region of interest" description="Disordered" evidence="2">
    <location>
        <begin position="1627"/>
        <end position="1675"/>
    </location>
</feature>
<comment type="caution">
    <text evidence="7">The sequence shown here is derived from an EMBL/GenBank/DDBJ whole genome shotgun (WGS) entry which is preliminary data.</text>
</comment>
<evidence type="ECO:0000313" key="7">
    <source>
        <dbReference type="EMBL" id="GEC05689.1"/>
    </source>
</evidence>
<evidence type="ECO:0000256" key="2">
    <source>
        <dbReference type="SAM" id="MobiDB-lite"/>
    </source>
</evidence>
<feature type="chain" id="PRO_5038459900" evidence="3">
    <location>
        <begin position="37"/>
        <end position="2267"/>
    </location>
</feature>
<feature type="compositionally biased region" description="Low complexity" evidence="2">
    <location>
        <begin position="443"/>
        <end position="453"/>
    </location>
</feature>
<sequence length="2267" mass="237806">MFHRRRHSKRSDRAGTRRWPRLGTPGVLLLSGALMAATVSPAAAATESTTAKASKSLSFSSSPKDAAGPAADVMVNGWGDGSGYHVDVATGAGGYNWRELAVLRPASIDDASWTGYQCVSGDGRYAAVAILPAGSVNLAAARDHGAFAYTVNLRSGAVKPVAGGVALKYHSPGCGLGHTAEFTVNPGENQRRTQVLTVDMPSGKVKNSVTVDGQVTSVVPTAVGPVGVQGGSLVRLPAKGTGKAAARPIHLTDTGGMAYDLRPTAGGGVDFAVQRDSHKSSLIMRERSGKLSKLGDGKHAQLRLLQGRSGHAVAIGATALPAKAGIRRIDTHALPHGANSVSGVSLDGGAVMGLGDETKASAPLILATHSGKLIKRGPPGASARTSTDLPKAAPAAGGTSPVNQSAYTAPASSKVASATAAVAPLRKTAMAFSATATGTAGSLATATTAASTTPKCSVGRNEEDRQVMQPGTAQVAWAVQMAEQGLLTGSAYQRPANYANLGLAAYSPNDDFGKVALEHPSTDTWDTVPRSVYQAIVAQESNYSQASWHALPGIPGNPLIADYYGAGGSISHMDYSKADCGYGLGQVTTGMANGDTKYSAHGQWKIAVDYQENVAAGLQILERTWNQLYDAGITVNGGDPRYLENWYFAAWAYNSGIQPTAAFGNTTGCIPGPDCTGPDGTWGLGWANNPRNPDYPPTRAPYLRDSYADASHPASWPYQERIMGWMGRPILRFNEPAYATPDYHGGKAWLQIPPVDAFCTSDNQCDPTGQQSSNYCSLSDYECWWHQPVTFVSDCSTTCATSSYSAGAGSSEPAVVKPHPHPPSCSLDTTHVHDEGHGSPIIVDESQSQPPLNLVGCGSSNWSQNGTFTYTPGTNSDGDPIGAIDTHQLGVGFGGHVLFTHTEDGSDPDEINTGTWTPNLPKLQYYKIKLHFPSTAASSTNVVYTINPGGGASPWKIRVNQDWGSEEWVTIGTFAMEDGATVKLTNKSDITGSGNINYADYDVAYDAVAFIPEGGTPGKPIGGPPGIKDAPKGSNPAWVQCGCVRRTAGDPVDTSTGTFGDTFTDLSTPGRGMPLDFTRTYASALASPDGPNAALAENGPFGWGWTYSYNLSASTDSTTGDVTIKQEDGSQVTFTDSSGTYTPSAPRYDATLTKSGSDYVFTRTSKEIFTFDTATGHLVSETDLIGSKATPPYATTLAYDGDGNLHTITDPGGRVYTLTWTGSHITALTDSAGRKVTYGYDTDGNLTDVYGVGTTRSPSLQDDDHYQYTYDASHLMKTMRKPVQYGNTASPTPVTSMTYDASERVVTQTDPTGKTTVFAYGPNIDTGLTDGQTLVTDPAGHKILYTYADGLLQSETRGYGTQDAGTWSYTYDPISLGITSISDPDGNLQTFAYDDHGNQIAASDARGFTTTQAYDDNDNLITTIDPSGLRTDYTYDEADHIAATGSGFGLLTSTTQQPTDGSAAAHTTATYYDDTAHPGDATRTVDARGNTTKSTYDTAGDLTSTTDPEGDKTQYGWDTDRGLPTSQVSPAGTAAGTTPGCTPPAKGCTTYGYDAWGNRTSTIDPLGHTTKAAYDADGNRTSATDGNDKKTVYGYDADDRNTSITRPDGTVLKTAYNADGTVSKTTDAAGAETSYGYDAQGRRTSRTDPDQRTTTSGYDAAGNLTTVTDPSGRTTTYTYDPAGNVTGMDYSDAATPDVSTIDYDPAGHRSSMTDGTGTSTWSYNTFGELTSQTDGAGSTVGYTYDENSNTTGVTYPGTTGHTVTRTFDKADRLTGVKDWNGNSTTFGYTDDGQWKTTTYPNSTTATTEYDDAGQAKSDTLTKGTTTLASLTYTRDSAGQLSGQTPTGVSGDAQTYQYTDREQLKSATAGSNVTSFAYDDADNPVQVGTTGQSFDAANQLCWSTTGTMPANPDCATAPTGATTYTYDDQGNRTKSTDGSNTTTYAYDQSDRLTTANTGSATAAYAYNGDGLRTAKTVGSTTTSFTWDAEDLPDLLSDGTTDYVYGPAGTPVEQIASGSAHWYFHDQLGSTRALTDTSGTVDCTYDYGQYGAVLDHTGTASTPMQYTGQYTDAETGLVYLRARYYDPATAQFLTVDPEIDNTREAYAYVVNNPLNLTDLTGLCWSGFGWACKSAKAVKKHWRGITQVAIVATATVAAGLCTAATAGVCAGAGGIIISAGIGFAAGVGSYEVGGGKHTVKGALQQGAIGAASYGGAAAVGKGGMLLSRTSKYLTFSDTIYNAFTNGGRFWKQGENIREVLNHCGFGTKWP</sequence>
<feature type="compositionally biased region" description="Polar residues" evidence="2">
    <location>
        <begin position="1489"/>
        <end position="1507"/>
    </location>
</feature>
<dbReference type="InterPro" id="IPR056823">
    <property type="entry name" value="TEN-like_YD-shell"/>
</dbReference>
<feature type="domain" description="DUF6531" evidence="4">
    <location>
        <begin position="1049"/>
        <end position="1134"/>
    </location>
</feature>
<dbReference type="InterPro" id="IPR050708">
    <property type="entry name" value="T6SS_VgrG/RHS"/>
</dbReference>
<feature type="region of interest" description="Disordered" evidence="2">
    <location>
        <begin position="1474"/>
        <end position="1523"/>
    </location>
</feature>
<dbReference type="InterPro" id="IPR033803">
    <property type="entry name" value="CBD-like_Golvesin-Xly"/>
</dbReference>
<feature type="region of interest" description="Disordered" evidence="2">
    <location>
        <begin position="443"/>
        <end position="466"/>
    </location>
</feature>